<sequence>MWSRSPCALDGVLSRLKPLVGLLEYLRWQAQPHPIPWAPSRRKPTGNLTSCGSLPPTIYTCTSNGTPLSGEHVS</sequence>
<name>A0A4S8JLK1_MUSBA</name>
<organism evidence="1 2">
    <name type="scientific">Musa balbisiana</name>
    <name type="common">Banana</name>
    <dbReference type="NCBI Taxonomy" id="52838"/>
    <lineage>
        <taxon>Eukaryota</taxon>
        <taxon>Viridiplantae</taxon>
        <taxon>Streptophyta</taxon>
        <taxon>Embryophyta</taxon>
        <taxon>Tracheophyta</taxon>
        <taxon>Spermatophyta</taxon>
        <taxon>Magnoliopsida</taxon>
        <taxon>Liliopsida</taxon>
        <taxon>Zingiberales</taxon>
        <taxon>Musaceae</taxon>
        <taxon>Musa</taxon>
    </lineage>
</organism>
<dbReference type="AlphaFoldDB" id="A0A4S8JLK1"/>
<evidence type="ECO:0000313" key="2">
    <source>
        <dbReference type="Proteomes" id="UP000317650"/>
    </source>
</evidence>
<protein>
    <submittedName>
        <fullName evidence="1">Uncharacterized protein</fullName>
    </submittedName>
</protein>
<dbReference type="EMBL" id="PYDT01000004">
    <property type="protein sequence ID" value="THU62950.1"/>
    <property type="molecule type" value="Genomic_DNA"/>
</dbReference>
<proteinExistence type="predicted"/>
<keyword evidence="2" id="KW-1185">Reference proteome</keyword>
<accession>A0A4S8JLK1</accession>
<dbReference type="Proteomes" id="UP000317650">
    <property type="component" value="Chromosome 1"/>
</dbReference>
<comment type="caution">
    <text evidence="1">The sequence shown here is derived from an EMBL/GenBank/DDBJ whole genome shotgun (WGS) entry which is preliminary data.</text>
</comment>
<reference evidence="1 2" key="1">
    <citation type="journal article" date="2019" name="Nat. Plants">
        <title>Genome sequencing of Musa balbisiana reveals subgenome evolution and function divergence in polyploid bananas.</title>
        <authorList>
            <person name="Yao X."/>
        </authorList>
    </citation>
    <scope>NUCLEOTIDE SEQUENCE [LARGE SCALE GENOMIC DNA]</scope>
    <source>
        <strain evidence="2">cv. DH-PKW</strain>
        <tissue evidence="1">Leaves</tissue>
    </source>
</reference>
<gene>
    <name evidence="1" type="ORF">C4D60_Mb01t10540</name>
</gene>
<evidence type="ECO:0000313" key="1">
    <source>
        <dbReference type="EMBL" id="THU62950.1"/>
    </source>
</evidence>